<dbReference type="Gene3D" id="1.25.40.330">
    <property type="entry name" value="Adenylate cyclase-associated CAP, N-terminal domain"/>
    <property type="match status" value="1"/>
</dbReference>
<dbReference type="GO" id="GO:0005737">
    <property type="term" value="C:cytoplasm"/>
    <property type="evidence" value="ECO:0007669"/>
    <property type="project" value="TreeGrafter"/>
</dbReference>
<dbReference type="GO" id="GO:0008179">
    <property type="term" value="F:adenylate cyclase binding"/>
    <property type="evidence" value="ECO:0007669"/>
    <property type="project" value="TreeGrafter"/>
</dbReference>
<dbReference type="SUPFAM" id="SSF101278">
    <property type="entry name" value="N-terminal domain of adenylylcyclase associated protein, CAP"/>
    <property type="match status" value="1"/>
</dbReference>
<dbReference type="Proteomes" id="UP000269396">
    <property type="component" value="Unassembled WGS sequence"/>
</dbReference>
<proteinExistence type="predicted"/>
<evidence type="ECO:0000313" key="3">
    <source>
        <dbReference type="Proteomes" id="UP000269396"/>
    </source>
</evidence>
<dbReference type="PANTHER" id="PTHR10652:SF0">
    <property type="entry name" value="ADENYLYL CYCLASE-ASSOCIATED PROTEIN"/>
    <property type="match status" value="1"/>
</dbReference>
<feature type="domain" description="CAP N-terminal" evidence="1">
    <location>
        <begin position="36"/>
        <end position="94"/>
    </location>
</feature>
<keyword evidence="3" id="KW-1185">Reference proteome</keyword>
<dbReference type="EMBL" id="UZAL01033776">
    <property type="protein sequence ID" value="VDP64125.1"/>
    <property type="molecule type" value="Genomic_DNA"/>
</dbReference>
<reference evidence="2 3" key="1">
    <citation type="submission" date="2018-11" db="EMBL/GenBank/DDBJ databases">
        <authorList>
            <consortium name="Pathogen Informatics"/>
        </authorList>
    </citation>
    <scope>NUCLEOTIDE SEQUENCE [LARGE SCALE GENOMIC DNA]</scope>
    <source>
        <strain>Denwood</strain>
        <strain evidence="3">Zambia</strain>
    </source>
</reference>
<dbReference type="PANTHER" id="PTHR10652">
    <property type="entry name" value="ADENYLYL CYCLASE-ASSOCIATED PROTEIN"/>
    <property type="match status" value="1"/>
</dbReference>
<dbReference type="GO" id="GO:0003779">
    <property type="term" value="F:actin binding"/>
    <property type="evidence" value="ECO:0007669"/>
    <property type="project" value="InterPro"/>
</dbReference>
<protein>
    <recommendedName>
        <fullName evidence="1">CAP N-terminal domain-containing protein</fullName>
    </recommendedName>
</protein>
<gene>
    <name evidence="2" type="ORF">SMTD_LOCUS13684</name>
</gene>
<dbReference type="InterPro" id="IPR036222">
    <property type="entry name" value="CAP_N_sf"/>
</dbReference>
<dbReference type="GO" id="GO:0019933">
    <property type="term" value="P:cAMP-mediated signaling"/>
    <property type="evidence" value="ECO:0007669"/>
    <property type="project" value="TreeGrafter"/>
</dbReference>
<dbReference type="InterPro" id="IPR001837">
    <property type="entry name" value="Adenylate_cyclase-assoc_CAP"/>
</dbReference>
<dbReference type="GO" id="GO:0007015">
    <property type="term" value="P:actin filament organization"/>
    <property type="evidence" value="ECO:0007669"/>
    <property type="project" value="TreeGrafter"/>
</dbReference>
<evidence type="ECO:0000259" key="1">
    <source>
        <dbReference type="Pfam" id="PF21938"/>
    </source>
</evidence>
<dbReference type="InterPro" id="IPR053950">
    <property type="entry name" value="CAP_N"/>
</dbReference>
<dbReference type="GO" id="GO:0000902">
    <property type="term" value="P:cell morphogenesis"/>
    <property type="evidence" value="ECO:0007669"/>
    <property type="project" value="TreeGrafter"/>
</dbReference>
<evidence type="ECO:0000313" key="2">
    <source>
        <dbReference type="EMBL" id="VDP64125.1"/>
    </source>
</evidence>
<accession>A0A183PH48</accession>
<name>A0A183PH48_9TREM</name>
<organism evidence="2 3">
    <name type="scientific">Schistosoma mattheei</name>
    <dbReference type="NCBI Taxonomy" id="31246"/>
    <lineage>
        <taxon>Eukaryota</taxon>
        <taxon>Metazoa</taxon>
        <taxon>Spiralia</taxon>
        <taxon>Lophotrochozoa</taxon>
        <taxon>Platyhelminthes</taxon>
        <taxon>Trematoda</taxon>
        <taxon>Digenea</taxon>
        <taxon>Strigeidida</taxon>
        <taxon>Schistosomatoidea</taxon>
        <taxon>Schistosomatidae</taxon>
        <taxon>Schistosoma</taxon>
    </lineage>
</organism>
<dbReference type="Pfam" id="PF21938">
    <property type="entry name" value="CAP_N"/>
    <property type="match status" value="1"/>
</dbReference>
<dbReference type="AlphaFoldDB" id="A0A183PH48"/>
<dbReference type="STRING" id="31246.A0A183PH48"/>
<sequence length="160" mass="17840">MQEGIIKLAAECSKPSDSELKLIITPLGNLIEEVITVAPSTYVKTMQEAGEFFTNRVLMEYKNNDTIHRAWKKSLMSIWTALQVYVNKHHTTGLVWNARGKPAVASKLSKSSPTREVNSNCSAQSPPVLTASHLAAMSLVCVCEYDDLFVPWKCVHYKLV</sequence>